<evidence type="ECO:0000256" key="17">
    <source>
        <dbReference type="ARBA" id="ARBA00036481"/>
    </source>
</evidence>
<keyword evidence="8 19" id="KW-1133">Transmembrane helix</keyword>
<keyword evidence="5 19" id="KW-0808">Transferase</keyword>
<evidence type="ECO:0000256" key="5">
    <source>
        <dbReference type="ARBA" id="ARBA00022679"/>
    </source>
</evidence>
<evidence type="ECO:0000256" key="16">
    <source>
        <dbReference type="ARBA" id="ARBA00036468"/>
    </source>
</evidence>
<keyword evidence="6 19" id="KW-0812">Transmembrane</keyword>
<evidence type="ECO:0000256" key="7">
    <source>
        <dbReference type="ARBA" id="ARBA00022968"/>
    </source>
</evidence>
<evidence type="ECO:0000256" key="4">
    <source>
        <dbReference type="ARBA" id="ARBA00022676"/>
    </source>
</evidence>
<evidence type="ECO:0000259" key="21">
    <source>
        <dbReference type="Pfam" id="PF17039"/>
    </source>
</evidence>
<proteinExistence type="inferred from homology"/>
<comment type="caution">
    <text evidence="22">The sequence shown here is derived from an EMBL/GenBank/DDBJ whole genome shotgun (WGS) entry which is preliminary data.</text>
</comment>
<accession>A0A1V4KQ30</accession>
<comment type="pathway">
    <text evidence="2">Protein modification; protein glycosylation.</text>
</comment>
<feature type="domain" description="Fucosyltransferase C-terminal" evidence="20">
    <location>
        <begin position="336"/>
        <end position="510"/>
    </location>
</feature>
<keyword evidence="7" id="KW-0735">Signal-anchor</keyword>
<comment type="subcellular location">
    <subcellularLocation>
        <location evidence="1 19">Golgi apparatus</location>
        <location evidence="1 19">Golgi stack membrane</location>
        <topology evidence="1 19">Single-pass type II membrane protein</topology>
    </subcellularLocation>
</comment>
<dbReference type="InterPro" id="IPR031481">
    <property type="entry name" value="Glyco_tran_10_N"/>
</dbReference>
<dbReference type="Pfam" id="PF17039">
    <property type="entry name" value="Glyco_tran_10_N"/>
    <property type="match status" value="1"/>
</dbReference>
<organism evidence="22 23">
    <name type="scientific">Patagioenas fasciata monilis</name>
    <dbReference type="NCBI Taxonomy" id="372326"/>
    <lineage>
        <taxon>Eukaryota</taxon>
        <taxon>Metazoa</taxon>
        <taxon>Chordata</taxon>
        <taxon>Craniata</taxon>
        <taxon>Vertebrata</taxon>
        <taxon>Euteleostomi</taxon>
        <taxon>Archelosauria</taxon>
        <taxon>Archosauria</taxon>
        <taxon>Dinosauria</taxon>
        <taxon>Saurischia</taxon>
        <taxon>Theropoda</taxon>
        <taxon>Coelurosauria</taxon>
        <taxon>Aves</taxon>
        <taxon>Neognathae</taxon>
        <taxon>Neoaves</taxon>
        <taxon>Columbimorphae</taxon>
        <taxon>Columbiformes</taxon>
        <taxon>Columbidae</taxon>
        <taxon>Patagioenas</taxon>
    </lineage>
</organism>
<evidence type="ECO:0000256" key="15">
    <source>
        <dbReference type="ARBA" id="ARBA00036273"/>
    </source>
</evidence>
<evidence type="ECO:0000256" key="19">
    <source>
        <dbReference type="RuleBase" id="RU003832"/>
    </source>
</evidence>
<evidence type="ECO:0000256" key="13">
    <source>
        <dbReference type="ARBA" id="ARBA00029329"/>
    </source>
</evidence>
<evidence type="ECO:0000256" key="6">
    <source>
        <dbReference type="ARBA" id="ARBA00022692"/>
    </source>
</evidence>
<dbReference type="FunFam" id="3.40.50.11660:FF:000001">
    <property type="entry name" value="alpha-(1,3)-fucosyltransferase 9"/>
    <property type="match status" value="1"/>
</dbReference>
<dbReference type="EC" id="2.4.1.-" evidence="19"/>
<name>A0A1V4KQ30_PATFA</name>
<dbReference type="PANTHER" id="PTHR11929:SF11">
    <property type="entry name" value="4-GALACTOSYL-N-ACETYLGLUCOSAMINIDE 3-ALPHA-L-FUCOSYLTRANSFERASE FUT5"/>
    <property type="match status" value="1"/>
</dbReference>
<keyword evidence="23" id="KW-1185">Reference proteome</keyword>
<dbReference type="InterPro" id="IPR001503">
    <property type="entry name" value="Glyco_trans_10"/>
</dbReference>
<evidence type="ECO:0000256" key="10">
    <source>
        <dbReference type="ARBA" id="ARBA00023098"/>
    </source>
</evidence>
<gene>
    <name evidence="22" type="ORF">AV530_006678</name>
</gene>
<comment type="catalytic activity">
    <reaction evidence="13">
        <text>a beta-D-galactosyl-(1-&gt;4)-N-acetyl-beta-D-glucosaminyl derivative + GDP-beta-L-fucose = a beta-D-galactosyl-(1-&gt;4)-[alpha-L-fucosyl-(1-&gt;3)]-N-acetyl-beta-D-glucosaminyl derivative + GDP + H(+)</text>
        <dbReference type="Rhea" id="RHEA:14257"/>
        <dbReference type="ChEBI" id="CHEBI:15378"/>
        <dbReference type="ChEBI" id="CHEBI:57273"/>
        <dbReference type="ChEBI" id="CHEBI:58189"/>
        <dbReference type="ChEBI" id="CHEBI:133507"/>
        <dbReference type="ChEBI" id="CHEBI:137941"/>
        <dbReference type="EC" id="2.4.1.152"/>
    </reaction>
    <physiologicalReaction direction="left-to-right" evidence="13">
        <dbReference type="Rhea" id="RHEA:14258"/>
    </physiologicalReaction>
</comment>
<evidence type="ECO:0000256" key="9">
    <source>
        <dbReference type="ARBA" id="ARBA00023034"/>
    </source>
</evidence>
<dbReference type="OrthoDB" id="427096at2759"/>
<dbReference type="EMBL" id="LSYS01002182">
    <property type="protein sequence ID" value="OPJ86521.1"/>
    <property type="molecule type" value="Genomic_DNA"/>
</dbReference>
<evidence type="ECO:0000256" key="12">
    <source>
        <dbReference type="ARBA" id="ARBA00023180"/>
    </source>
</evidence>
<evidence type="ECO:0000313" key="23">
    <source>
        <dbReference type="Proteomes" id="UP000190648"/>
    </source>
</evidence>
<keyword evidence="4 19" id="KW-0328">Glycosyltransferase</keyword>
<evidence type="ECO:0000256" key="8">
    <source>
        <dbReference type="ARBA" id="ARBA00022989"/>
    </source>
</evidence>
<dbReference type="GO" id="GO:0032580">
    <property type="term" value="C:Golgi cisterna membrane"/>
    <property type="evidence" value="ECO:0007669"/>
    <property type="project" value="UniProtKB-SubCell"/>
</dbReference>
<evidence type="ECO:0000256" key="14">
    <source>
        <dbReference type="ARBA" id="ARBA00036052"/>
    </source>
</evidence>
<dbReference type="PANTHER" id="PTHR11929">
    <property type="entry name" value="ALPHA- 1,3 -FUCOSYLTRANSFERASE"/>
    <property type="match status" value="1"/>
</dbReference>
<protein>
    <recommendedName>
        <fullName evidence="19">Fucosyltransferase</fullName>
        <ecNumber evidence="19">2.4.1.-</ecNumber>
    </recommendedName>
</protein>
<dbReference type="SUPFAM" id="SSF53756">
    <property type="entry name" value="UDP-Glycosyltransferase/glycogen phosphorylase"/>
    <property type="match status" value="1"/>
</dbReference>
<evidence type="ECO:0000259" key="20">
    <source>
        <dbReference type="Pfam" id="PF00852"/>
    </source>
</evidence>
<keyword evidence="12" id="KW-0325">Glycoprotein</keyword>
<dbReference type="STRING" id="372326.A0A1V4KQ30"/>
<dbReference type="Pfam" id="PF00852">
    <property type="entry name" value="Glyco_transf_10"/>
    <property type="match status" value="1"/>
</dbReference>
<evidence type="ECO:0000256" key="11">
    <source>
        <dbReference type="ARBA" id="ARBA00023136"/>
    </source>
</evidence>
<feature type="domain" description="Fucosyltransferase N-terminal" evidence="21">
    <location>
        <begin position="215"/>
        <end position="322"/>
    </location>
</feature>
<dbReference type="GO" id="GO:0017083">
    <property type="term" value="F:4-galactosyl-N-acetylglucosaminide 3-alpha-L-fucosyltransferase activity"/>
    <property type="evidence" value="ECO:0007669"/>
    <property type="project" value="UniProtKB-EC"/>
</dbReference>
<comment type="catalytic activity">
    <reaction evidence="18">
        <text>beta-D-galactosyl-(1-&gt;4)-N-acetyl-D-glucosamine + GDP-beta-L-fucose = beta-D-galactosyl-(1-&gt;4)-[alpha-L-fucosyl-(1-&gt;3)]-N-acetyl-D-glucosamine + GDP + H(+)</text>
        <dbReference type="Rhea" id="RHEA:62824"/>
        <dbReference type="ChEBI" id="CHEBI:15378"/>
        <dbReference type="ChEBI" id="CHEBI:57273"/>
        <dbReference type="ChEBI" id="CHEBI:58189"/>
        <dbReference type="ChEBI" id="CHEBI:60152"/>
        <dbReference type="ChEBI" id="CHEBI:62287"/>
    </reaction>
    <physiologicalReaction direction="left-to-right" evidence="18">
        <dbReference type="Rhea" id="RHEA:62825"/>
    </physiologicalReaction>
</comment>
<dbReference type="AlphaFoldDB" id="A0A1V4KQ30"/>
<keyword evidence="11 19" id="KW-0472">Membrane</keyword>
<evidence type="ECO:0000256" key="3">
    <source>
        <dbReference type="ARBA" id="ARBA00008919"/>
    </source>
</evidence>
<feature type="transmembrane region" description="Helical" evidence="19">
    <location>
        <begin position="165"/>
        <end position="186"/>
    </location>
</feature>
<comment type="catalytic activity">
    <reaction evidence="14">
        <text>an alpha-Neu5Ac-(2-&gt;3)-beta-D-Gal-(1-&gt;4)-beta-D-GlcNAc-(1-&gt;3)-beta-D-Gal-(1-&gt;4)-[alpha-L-Fuc-(1-&gt;3)]-beta-D-GlcNAc derivative + GDP-beta-L-fucose = an alpha-Neu5Ac-(2-&gt;3)-beta-D-Gal-(1-&gt;4)-[alpha-L-Fuc-(1-&gt;3)]-beta-D-GlcNAc-(1-&gt;3)-beta-D-Gal-(1-&gt;4)-[alpha-L-Fuc-(1-&gt;3)]-beta-D-GlcNAc derivative + GDP + H(+)</text>
        <dbReference type="Rhea" id="RHEA:52864"/>
        <dbReference type="ChEBI" id="CHEBI:15378"/>
        <dbReference type="ChEBI" id="CHEBI:57273"/>
        <dbReference type="ChEBI" id="CHEBI:58189"/>
        <dbReference type="ChEBI" id="CHEBI:145342"/>
        <dbReference type="ChEBI" id="CHEBI:145343"/>
    </reaction>
    <physiologicalReaction direction="left-to-right" evidence="14">
        <dbReference type="Rhea" id="RHEA:52865"/>
    </physiologicalReaction>
</comment>
<dbReference type="InterPro" id="IPR038577">
    <property type="entry name" value="GT10-like_C_sf"/>
</dbReference>
<dbReference type="InterPro" id="IPR055270">
    <property type="entry name" value="Glyco_tran_10_C"/>
</dbReference>
<reference evidence="22 23" key="1">
    <citation type="submission" date="2016-02" db="EMBL/GenBank/DDBJ databases">
        <title>Band-tailed pigeon sequencing and assembly.</title>
        <authorList>
            <person name="Soares A.E."/>
            <person name="Novak B.J."/>
            <person name="Rice E.S."/>
            <person name="O'Connell B."/>
            <person name="Chang D."/>
            <person name="Weber S."/>
            <person name="Shapiro B."/>
        </authorList>
    </citation>
    <scope>NUCLEOTIDE SEQUENCE [LARGE SCALE GENOMIC DNA]</scope>
    <source>
        <strain evidence="22">BTP2013</strain>
        <tissue evidence="22">Blood</tissue>
    </source>
</reference>
<keyword evidence="9 19" id="KW-0333">Golgi apparatus</keyword>
<comment type="catalytic activity">
    <reaction evidence="17">
        <text>an N-acetyl-alpha-neuraminyl-(2-&gt;3)-beta-D-galactosyl-(1-&gt;4)-N-acetyl-beta-D-glucosaminyl derivative + GDP-beta-L-fucose = an alpha-Neu5Ac-(2-&gt;3)-beta-D-Gal-(1-&gt;4)-[alpha-L-Fuc-(1-&gt;3)]-beta-D-GlcNAc derivative + GDP + H(+)</text>
        <dbReference type="Rhea" id="RHEA:56076"/>
        <dbReference type="ChEBI" id="CHEBI:15378"/>
        <dbReference type="ChEBI" id="CHEBI:57273"/>
        <dbReference type="ChEBI" id="CHEBI:58189"/>
        <dbReference type="ChEBI" id="CHEBI:136545"/>
        <dbReference type="ChEBI" id="CHEBI:139509"/>
    </reaction>
    <physiologicalReaction direction="left-to-right" evidence="17">
        <dbReference type="Rhea" id="RHEA:56077"/>
    </physiologicalReaction>
</comment>
<evidence type="ECO:0000256" key="2">
    <source>
        <dbReference type="ARBA" id="ARBA00004922"/>
    </source>
</evidence>
<dbReference type="GO" id="GO:0017060">
    <property type="term" value="F:3-galactosyl-N-acetylglucosaminide 4-alpha-L-fucosyltransferase activity"/>
    <property type="evidence" value="ECO:0007669"/>
    <property type="project" value="UniProtKB-EC"/>
</dbReference>
<dbReference type="UniPathway" id="UPA00378"/>
<sequence>MIISQKFLVPGKPQPNVLQEMSSKQLETAAVSVQGRSSLTVMYVGCSPGLEMLQSSCGAGHRRGIPQADLLENLSALKITSPKMCLRRSWKELSSCSTRWRRKHIVRKSSGFRLAKEADQCMCRDAFNRKDAVLALTFTHTLTRTETGEPFMESVEGKAIWKKPLIILLFILIFASCFFASLRQFWTYEPEQYDFSPSVHTAHAGNTSASPKDNHRVTILLWTWPFGHRFNFINCSELYGSPNCHFTVDRSWSQKADAVIVHHRDVCWNTKRLTQQPRVPSQRWIWFNLESPSHSPNLGAMKNLFNLTMSYRKDSDIFVPYGKLQLLGEPQPLSIPLKTKLVAWVVSNWREDSRRVKFYRELKKHITVDIYGQQHLPLPRDKLLFTISQYKFYLAFENSQHEDYITEKLWLNALSSGTVPVVLGPPREIYERFVPPESFIHVDDFASAADLARYLQELSNDTERYQRYFEWRKWLKPVAGISWAMHVCRACHFLQTTELRYQVVPDLSKWFVRRTISKTLPLALTFLKLLSCLKSPCWTLADPFGNPGNIPLADAPVEWTRCCSTLPHPR</sequence>
<evidence type="ECO:0000313" key="22">
    <source>
        <dbReference type="EMBL" id="OPJ86521.1"/>
    </source>
</evidence>
<comment type="catalytic activity">
    <reaction evidence="15">
        <text>a beta-D-galactosyl-(1-&gt;3)-N-acetyl-beta-D-glucosaminyl derivative + GDP-beta-L-fucose = a beta-D-galactosyl-(1-&gt;3)-[alpha-L-fucosyl-(1-&gt;4)]-N-acetyl-beta-D-glucosaminyl derivative + GDP + H(+)</text>
        <dbReference type="Rhea" id="RHEA:23628"/>
        <dbReference type="ChEBI" id="CHEBI:15378"/>
        <dbReference type="ChEBI" id="CHEBI:57273"/>
        <dbReference type="ChEBI" id="CHEBI:58189"/>
        <dbReference type="ChEBI" id="CHEBI:133506"/>
        <dbReference type="ChEBI" id="CHEBI:140304"/>
        <dbReference type="EC" id="2.4.1.65"/>
    </reaction>
    <physiologicalReaction direction="left-to-right" evidence="15">
        <dbReference type="Rhea" id="RHEA:23629"/>
    </physiologicalReaction>
</comment>
<dbReference type="Proteomes" id="UP000190648">
    <property type="component" value="Unassembled WGS sequence"/>
</dbReference>
<comment type="catalytic activity">
    <reaction evidence="16">
        <text>an alpha-Neu5Ac-(2-&gt;3)-beta-D-Gal-(1-&gt;3)-D-GlcNAc derivative + GDP-beta-L-fucose = an alpha-Neu5Ac-(2-&gt;3)-beta-D-Gal-(1-&gt;3)-[alpha-L-Fuc-(1-&gt;4)]-beta-D-GlcNAc derivative + GDP + H(+)</text>
        <dbReference type="Rhea" id="RHEA:62904"/>
        <dbReference type="ChEBI" id="CHEBI:15378"/>
        <dbReference type="ChEBI" id="CHEBI:57273"/>
        <dbReference type="ChEBI" id="CHEBI:58189"/>
        <dbReference type="ChEBI" id="CHEBI:146021"/>
        <dbReference type="ChEBI" id="CHEBI:146022"/>
    </reaction>
    <physiologicalReaction direction="left-to-right" evidence="16">
        <dbReference type="Rhea" id="RHEA:62905"/>
    </physiologicalReaction>
</comment>
<comment type="similarity">
    <text evidence="3 19">Belongs to the glycosyltransferase 10 family.</text>
</comment>
<dbReference type="Gene3D" id="3.40.50.11660">
    <property type="entry name" value="Glycosyl transferase family 10, C-terminal domain"/>
    <property type="match status" value="1"/>
</dbReference>
<evidence type="ECO:0000256" key="18">
    <source>
        <dbReference type="ARBA" id="ARBA00036928"/>
    </source>
</evidence>
<keyword evidence="10" id="KW-0443">Lipid metabolism</keyword>
<evidence type="ECO:0000256" key="1">
    <source>
        <dbReference type="ARBA" id="ARBA00004447"/>
    </source>
</evidence>
<dbReference type="GO" id="GO:0006629">
    <property type="term" value="P:lipid metabolic process"/>
    <property type="evidence" value="ECO:0007669"/>
    <property type="project" value="UniProtKB-KW"/>
</dbReference>